<comment type="function">
    <text evidence="14">Deoxycytidyl transferase involved in DNA repair. Transfers a dCMP residue from dCTP to the 3'-end of a DNA primer in a template-dependent reaction. May assist in the first step in the bypass of abasic lesions by the insertion of a nucleotide opposite the lesion. Required for normal induction of mutations by physical and chemical agents. Involved in mitochondrial DNA mutagenesis.</text>
</comment>
<evidence type="ECO:0000256" key="15">
    <source>
        <dbReference type="ARBA" id="ARBA00081902"/>
    </source>
</evidence>
<feature type="region of interest" description="Disordered" evidence="16">
    <location>
        <begin position="770"/>
        <end position="791"/>
    </location>
</feature>
<evidence type="ECO:0000256" key="14">
    <source>
        <dbReference type="ARBA" id="ARBA00058985"/>
    </source>
</evidence>
<dbReference type="Pfam" id="PF16589">
    <property type="entry name" value="BRCT_2"/>
    <property type="match status" value="1"/>
</dbReference>
<dbReference type="Pfam" id="PF00817">
    <property type="entry name" value="IMS"/>
    <property type="match status" value="1"/>
</dbReference>
<feature type="region of interest" description="Disordered" evidence="16">
    <location>
        <begin position="27"/>
        <end position="65"/>
    </location>
</feature>
<dbReference type="GO" id="GO:0042276">
    <property type="term" value="P:error-prone translesion synthesis"/>
    <property type="evidence" value="ECO:0007669"/>
    <property type="project" value="TreeGrafter"/>
</dbReference>
<dbReference type="InterPro" id="IPR036775">
    <property type="entry name" value="DNA_pol_Y-fam_lit_finger_sf"/>
</dbReference>
<keyword evidence="13" id="KW-0539">Nucleus</keyword>
<evidence type="ECO:0000256" key="6">
    <source>
        <dbReference type="ARBA" id="ARBA00022679"/>
    </source>
</evidence>
<evidence type="ECO:0000256" key="16">
    <source>
        <dbReference type="SAM" id="MobiDB-lite"/>
    </source>
</evidence>
<dbReference type="GeneID" id="59341947"/>
<keyword evidence="8" id="KW-0479">Metal-binding</keyword>
<evidence type="ECO:0000256" key="5">
    <source>
        <dbReference type="ARBA" id="ARBA00022634"/>
    </source>
</evidence>
<dbReference type="InterPro" id="IPR038401">
    <property type="entry name" value="Rev1_C_sf"/>
</dbReference>
<gene>
    <name evidence="19" type="ORF">MIND_00255300</name>
</gene>
<dbReference type="InterPro" id="IPR036420">
    <property type="entry name" value="BRCT_dom_sf"/>
</dbReference>
<keyword evidence="9" id="KW-0227">DNA damage</keyword>
<dbReference type="Pfam" id="PF11799">
    <property type="entry name" value="IMS_C"/>
    <property type="match status" value="1"/>
</dbReference>
<dbReference type="Gene3D" id="3.30.1490.100">
    <property type="entry name" value="DNA polymerase, Y-family, little finger domain"/>
    <property type="match status" value="1"/>
</dbReference>
<evidence type="ECO:0000256" key="13">
    <source>
        <dbReference type="ARBA" id="ARBA00023242"/>
    </source>
</evidence>
<organism evidence="19 20">
    <name type="scientific">Mycena indigotica</name>
    <dbReference type="NCBI Taxonomy" id="2126181"/>
    <lineage>
        <taxon>Eukaryota</taxon>
        <taxon>Fungi</taxon>
        <taxon>Dikarya</taxon>
        <taxon>Basidiomycota</taxon>
        <taxon>Agaricomycotina</taxon>
        <taxon>Agaricomycetes</taxon>
        <taxon>Agaricomycetidae</taxon>
        <taxon>Agaricales</taxon>
        <taxon>Marasmiineae</taxon>
        <taxon>Mycenaceae</taxon>
        <taxon>Mycena</taxon>
    </lineage>
</organism>
<dbReference type="Gene3D" id="3.40.50.10190">
    <property type="entry name" value="BRCT domain"/>
    <property type="match status" value="1"/>
</dbReference>
<dbReference type="SUPFAM" id="SSF56672">
    <property type="entry name" value="DNA/RNA polymerases"/>
    <property type="match status" value="1"/>
</dbReference>
<dbReference type="RefSeq" id="XP_037224526.1">
    <property type="nucleotide sequence ID" value="XM_037359431.1"/>
</dbReference>
<feature type="region of interest" description="Disordered" evidence="16">
    <location>
        <begin position="852"/>
        <end position="876"/>
    </location>
</feature>
<accession>A0A8H6T604</accession>
<comment type="cofactor">
    <cofactor evidence="1">
        <name>Mg(2+)</name>
        <dbReference type="ChEBI" id="CHEBI:18420"/>
    </cofactor>
</comment>
<feature type="domain" description="BRCT" evidence="17">
    <location>
        <begin position="102"/>
        <end position="190"/>
    </location>
</feature>
<dbReference type="InterPro" id="IPR001126">
    <property type="entry name" value="UmuC"/>
</dbReference>
<comment type="similarity">
    <text evidence="3">Belongs to the DNA polymerase type-Y family.</text>
</comment>
<dbReference type="PROSITE" id="PS50173">
    <property type="entry name" value="UMUC"/>
    <property type="match status" value="1"/>
</dbReference>
<dbReference type="GO" id="GO:0046872">
    <property type="term" value="F:metal ion binding"/>
    <property type="evidence" value="ECO:0007669"/>
    <property type="project" value="UniProtKB-KW"/>
</dbReference>
<dbReference type="PROSITE" id="PS50172">
    <property type="entry name" value="BRCT"/>
    <property type="match status" value="1"/>
</dbReference>
<keyword evidence="7" id="KW-0548">Nucleotidyltransferase</keyword>
<name>A0A8H6T604_9AGAR</name>
<evidence type="ECO:0000313" key="20">
    <source>
        <dbReference type="Proteomes" id="UP000636479"/>
    </source>
</evidence>
<dbReference type="Gene3D" id="1.10.150.20">
    <property type="entry name" value="5' to 3' exonuclease, C-terminal subdomain"/>
    <property type="match status" value="1"/>
</dbReference>
<evidence type="ECO:0000256" key="10">
    <source>
        <dbReference type="ARBA" id="ARBA00022842"/>
    </source>
</evidence>
<dbReference type="InterPro" id="IPR017961">
    <property type="entry name" value="DNA_pol_Y-fam_little_finger"/>
</dbReference>
<evidence type="ECO:0000259" key="17">
    <source>
        <dbReference type="PROSITE" id="PS50172"/>
    </source>
</evidence>
<evidence type="ECO:0000256" key="7">
    <source>
        <dbReference type="ARBA" id="ARBA00022695"/>
    </source>
</evidence>
<evidence type="ECO:0000256" key="8">
    <source>
        <dbReference type="ARBA" id="ARBA00022723"/>
    </source>
</evidence>
<dbReference type="PANTHER" id="PTHR45990:SF1">
    <property type="entry name" value="DNA REPAIR PROTEIN REV1"/>
    <property type="match status" value="1"/>
</dbReference>
<dbReference type="InterPro" id="IPR043502">
    <property type="entry name" value="DNA/RNA_pol_sf"/>
</dbReference>
<evidence type="ECO:0000256" key="9">
    <source>
        <dbReference type="ARBA" id="ARBA00022763"/>
    </source>
</evidence>
<dbReference type="GO" id="GO:0017125">
    <property type="term" value="F:deoxycytidyl transferase activity"/>
    <property type="evidence" value="ECO:0007669"/>
    <property type="project" value="TreeGrafter"/>
</dbReference>
<dbReference type="Pfam" id="PF21999">
    <property type="entry name" value="IMS_HHH_1"/>
    <property type="match status" value="1"/>
</dbReference>
<evidence type="ECO:0000259" key="18">
    <source>
        <dbReference type="PROSITE" id="PS50173"/>
    </source>
</evidence>
<dbReference type="CDD" id="cd01701">
    <property type="entry name" value="PolY_Rev1"/>
    <property type="match status" value="1"/>
</dbReference>
<dbReference type="GO" id="GO:0006281">
    <property type="term" value="P:DNA repair"/>
    <property type="evidence" value="ECO:0007669"/>
    <property type="project" value="UniProtKB-KW"/>
</dbReference>
<dbReference type="SUPFAM" id="SSF100879">
    <property type="entry name" value="Lesion bypass DNA polymerase (Y-family), little finger domain"/>
    <property type="match status" value="1"/>
</dbReference>
<dbReference type="Proteomes" id="UP000636479">
    <property type="component" value="Unassembled WGS sequence"/>
</dbReference>
<evidence type="ECO:0000256" key="1">
    <source>
        <dbReference type="ARBA" id="ARBA00001946"/>
    </source>
</evidence>
<dbReference type="FunFam" id="3.30.1490.100:FF:000001">
    <property type="entry name" value="DNA repair protein REV1"/>
    <property type="match status" value="1"/>
</dbReference>
<dbReference type="EMBL" id="JACAZF010000002">
    <property type="protein sequence ID" value="KAF7312418.1"/>
    <property type="molecule type" value="Genomic_DNA"/>
</dbReference>
<keyword evidence="11" id="KW-0238">DNA-binding</keyword>
<dbReference type="Gene3D" id="6.10.250.1630">
    <property type="match status" value="1"/>
</dbReference>
<dbReference type="Gene3D" id="1.20.58.1280">
    <property type="entry name" value="DNA repair protein Rev1, C-terminal domain"/>
    <property type="match status" value="1"/>
</dbReference>
<protein>
    <recommendedName>
        <fullName evidence="4">DNA repair protein REV1</fullName>
    </recommendedName>
    <alternativeName>
        <fullName evidence="15">Reversionless protein 1</fullName>
    </alternativeName>
</protein>
<dbReference type="InterPro" id="IPR053848">
    <property type="entry name" value="IMS_HHH_1"/>
</dbReference>
<evidence type="ECO:0000256" key="2">
    <source>
        <dbReference type="ARBA" id="ARBA00004123"/>
    </source>
</evidence>
<evidence type="ECO:0000256" key="12">
    <source>
        <dbReference type="ARBA" id="ARBA00023204"/>
    </source>
</evidence>
<dbReference type="GO" id="GO:0070987">
    <property type="term" value="P:error-free translesion synthesis"/>
    <property type="evidence" value="ECO:0007669"/>
    <property type="project" value="UniProtKB-ARBA"/>
</dbReference>
<dbReference type="GO" id="GO:0003887">
    <property type="term" value="F:DNA-directed DNA polymerase activity"/>
    <property type="evidence" value="ECO:0007669"/>
    <property type="project" value="InterPro"/>
</dbReference>
<reference evidence="19" key="1">
    <citation type="submission" date="2020-05" db="EMBL/GenBank/DDBJ databases">
        <title>Mycena genomes resolve the evolution of fungal bioluminescence.</title>
        <authorList>
            <person name="Tsai I.J."/>
        </authorList>
    </citation>
    <scope>NUCLEOTIDE SEQUENCE</scope>
    <source>
        <strain evidence="19">171206Taipei</strain>
    </source>
</reference>
<keyword evidence="10" id="KW-0460">Magnesium</keyword>
<dbReference type="PANTHER" id="PTHR45990">
    <property type="entry name" value="DNA REPAIR PROTEIN REV1"/>
    <property type="match status" value="1"/>
</dbReference>
<dbReference type="Gene3D" id="3.40.1170.60">
    <property type="match status" value="1"/>
</dbReference>
<evidence type="ECO:0000313" key="19">
    <source>
        <dbReference type="EMBL" id="KAF7312418.1"/>
    </source>
</evidence>
<keyword evidence="20" id="KW-1185">Reference proteome</keyword>
<evidence type="ECO:0000256" key="11">
    <source>
        <dbReference type="ARBA" id="ARBA00023125"/>
    </source>
</evidence>
<sequence length="1024" mass="115140">MPSYAASSDYFSEEDPSWVAALHAAVLPGDLPPSSEPGSPASEEFEPPPPAQPRKRRYEPSPEADPVDEVIYGAAHFGDFGEYMQRKRAKLQIQNSEMVDAAHSRIFAGLAIYVNGQTDPPQHELRRILVENGGIFEPYLVNKGKVTHIVTDNLTDAKIREFKNMKVVRPQWLTESVKSGSLLPWKDFVWTKDVAPAATQAIAPSIPRYAANPSNLNAQRVMAEPGWRTANTAAAPGYVKNYYQHSRLHFLSTAKSELQQLVREARVQAENPGRAGIAPISPRKGKGRDEERVIMHCDFDCFFVSASLLKRPELRGKPVVVCHSQDGQGGDGSTSEVACASYEARALGVKNGMSLRQARQYCPQVITMPYEFESYKKISLKFYTILLSRADDVEAVSIDEALIDVTHQIRKFITSPDPAKEFAEHLRAEVKGATECEISIGISHNVLLARLANRRAKPAGSLHVLPQDVPELISTLNITDLRGFAASARVKAEEKLGSIALKDLAKKTRAALSDALGPKTGEKLYNAIRGIDDTPLVSDRQPQSVSAELNYGIRFKSDEEAAAFLMEMGSEVEQRLHAVNVLGRSLTLKVMKRHPDAPVEGPKFMGHGKCEDFSKQVPLSGPGGRATSDGKIIGEIAYKLLKSFRFDPQDLRGIGIQIQKLEPLSGPINRGPNQQMLPFQRPENASIINHQAIGQTDPFSKLPTEEAPSDISGLPPYEAVDPDVFRELPPSIQGEMRQHWARSESVSPRKAVAQVQPRNVTFRGPVKSIFPTRHGLQRGNRPLQSKYGPTNNRFIDKKFFESRKLRNRREQPNDKELHELGIDLDWWAELQKDNTSKNVLRDILREQRILVANGGKAPTPPTPKEHKPKKYVPRPDLYRHPLPQAKYPDLPRLAQRVHNEDKPKKTKAFFKETDDVQNLVEAWVDSFKNFPPEAQDIEYVSKFLTKAMDSKQFTDTSVERTIAVVKWWLELLRRYWGDYEFYARRLDEQEEGEVAEAWWKAFRDVKEQLDIIARKKWGGRLAIR</sequence>
<dbReference type="FunFam" id="3.40.50.10190:FF:000011">
    <property type="entry name" value="DNA repair protein REV1"/>
    <property type="match status" value="1"/>
</dbReference>
<dbReference type="SUPFAM" id="SSF52113">
    <property type="entry name" value="BRCT domain"/>
    <property type="match status" value="1"/>
</dbReference>
<proteinExistence type="inferred from homology"/>
<evidence type="ECO:0000256" key="3">
    <source>
        <dbReference type="ARBA" id="ARBA00010945"/>
    </source>
</evidence>
<dbReference type="AlphaFoldDB" id="A0A8H6T604"/>
<comment type="subcellular location">
    <subcellularLocation>
        <location evidence="2">Nucleus</location>
    </subcellularLocation>
</comment>
<keyword evidence="5" id="KW-0237">DNA synthesis</keyword>
<dbReference type="GO" id="GO:0003684">
    <property type="term" value="F:damaged DNA binding"/>
    <property type="evidence" value="ECO:0007669"/>
    <property type="project" value="InterPro"/>
</dbReference>
<dbReference type="SMART" id="SM00292">
    <property type="entry name" value="BRCT"/>
    <property type="match status" value="1"/>
</dbReference>
<keyword evidence="6" id="KW-0808">Transferase</keyword>
<dbReference type="InterPro" id="IPR031991">
    <property type="entry name" value="Rev1_C"/>
</dbReference>
<keyword evidence="12" id="KW-0234">DNA repair</keyword>
<dbReference type="InterPro" id="IPR043128">
    <property type="entry name" value="Rev_trsase/Diguanyl_cyclase"/>
</dbReference>
<dbReference type="Pfam" id="PF16727">
    <property type="entry name" value="REV1_C"/>
    <property type="match status" value="1"/>
</dbReference>
<dbReference type="GO" id="GO:0005634">
    <property type="term" value="C:nucleus"/>
    <property type="evidence" value="ECO:0007669"/>
    <property type="project" value="UniProtKB-SubCell"/>
</dbReference>
<dbReference type="CDD" id="cd17719">
    <property type="entry name" value="BRCT_Rev1"/>
    <property type="match status" value="1"/>
</dbReference>
<dbReference type="OrthoDB" id="427711at2759"/>
<dbReference type="Gene3D" id="3.30.70.270">
    <property type="match status" value="1"/>
</dbReference>
<dbReference type="InterPro" id="IPR001357">
    <property type="entry name" value="BRCT_dom"/>
</dbReference>
<dbReference type="Gene3D" id="6.10.250.1490">
    <property type="match status" value="1"/>
</dbReference>
<comment type="caution">
    <text evidence="19">The sequence shown here is derived from an EMBL/GenBank/DDBJ whole genome shotgun (WGS) entry which is preliminary data.</text>
</comment>
<feature type="domain" description="UmuC" evidence="18">
    <location>
        <begin position="294"/>
        <end position="485"/>
    </location>
</feature>
<evidence type="ECO:0000256" key="4">
    <source>
        <dbReference type="ARBA" id="ARBA00020399"/>
    </source>
</evidence>